<dbReference type="RefSeq" id="WP_208650938.1">
    <property type="nucleotide sequence ID" value="NZ_CP036528.1"/>
</dbReference>
<accession>A0A4P6UNX7</accession>
<proteinExistence type="predicted"/>
<protein>
    <submittedName>
        <fullName evidence="1">Uncharacterized protein</fullName>
    </submittedName>
</protein>
<dbReference type="AlphaFoldDB" id="A0A4P6UNX7"/>
<dbReference type="EMBL" id="CP036528">
    <property type="protein sequence ID" value="QBK24664.1"/>
    <property type="molecule type" value="Genomic_DNA"/>
</dbReference>
<gene>
    <name evidence="1" type="ORF">DKZ56_01350</name>
</gene>
<dbReference type="KEGG" id="uth:DKZ56_01350"/>
<evidence type="ECO:0000313" key="1">
    <source>
        <dbReference type="EMBL" id="QBK24664.1"/>
    </source>
</evidence>
<organism evidence="1 2">
    <name type="scientific">Ureibacillus thermophilus</name>
    <dbReference type="NCBI Taxonomy" id="367743"/>
    <lineage>
        <taxon>Bacteria</taxon>
        <taxon>Bacillati</taxon>
        <taxon>Bacillota</taxon>
        <taxon>Bacilli</taxon>
        <taxon>Bacillales</taxon>
        <taxon>Caryophanaceae</taxon>
        <taxon>Ureibacillus</taxon>
    </lineage>
</organism>
<dbReference type="Proteomes" id="UP000291151">
    <property type="component" value="Chromosome"/>
</dbReference>
<name>A0A4P6UNX7_9BACL</name>
<keyword evidence="2" id="KW-1185">Reference proteome</keyword>
<sequence>MSKVYSAQNFAAYIIYELNETNTFVNAKALQHLLEVVKRCWENVFGSNPYREESYSMLTHDYVVKEVYEAYKEFGEQHISKPANEWYLKYGEFQLILRPYAVPAFSKEEEKLMRKILNQYRHVLFKQAS</sequence>
<evidence type="ECO:0000313" key="2">
    <source>
        <dbReference type="Proteomes" id="UP000291151"/>
    </source>
</evidence>
<reference evidence="1 2" key="1">
    <citation type="submission" date="2019-02" db="EMBL/GenBank/DDBJ databases">
        <title>Ureibacillus thermophilus.</title>
        <authorList>
            <person name="Sunny J.S."/>
            <person name="Natarajan A."/>
            <person name="Saleena L.M."/>
        </authorList>
    </citation>
    <scope>NUCLEOTIDE SEQUENCE [LARGE SCALE GENOMIC DNA]</scope>
    <source>
        <strain evidence="1 2">LM102</strain>
    </source>
</reference>